<dbReference type="AlphaFoldDB" id="I3ZJB6"/>
<evidence type="ECO:0008006" key="3">
    <source>
        <dbReference type="Google" id="ProtNLM"/>
    </source>
</evidence>
<organism evidence="1 2">
    <name type="scientific">Terriglobus roseus (strain DSM 18391 / NRRL B-41598 / KBS 63)</name>
    <dbReference type="NCBI Taxonomy" id="926566"/>
    <lineage>
        <taxon>Bacteria</taxon>
        <taxon>Pseudomonadati</taxon>
        <taxon>Acidobacteriota</taxon>
        <taxon>Terriglobia</taxon>
        <taxon>Terriglobales</taxon>
        <taxon>Acidobacteriaceae</taxon>
        <taxon>Terriglobus</taxon>
    </lineage>
</organism>
<dbReference type="RefSeq" id="WP_014786597.1">
    <property type="nucleotide sequence ID" value="NC_018014.1"/>
</dbReference>
<evidence type="ECO:0000313" key="1">
    <source>
        <dbReference type="EMBL" id="AFL89334.1"/>
    </source>
</evidence>
<name>I3ZJB6_TERRK</name>
<dbReference type="KEGG" id="trs:Terro_3104"/>
<dbReference type="HOGENOM" id="CLU_107179_0_0_0"/>
<dbReference type="STRING" id="926566.Terro_3104"/>
<dbReference type="EMBL" id="CP003379">
    <property type="protein sequence ID" value="AFL89334.1"/>
    <property type="molecule type" value="Genomic_DNA"/>
</dbReference>
<proteinExistence type="predicted"/>
<protein>
    <recommendedName>
        <fullName evidence="3">N-acetyltransferase domain-containing protein</fullName>
    </recommendedName>
</protein>
<sequence>MSIGGSIVLEDVGSGLSVPADLLDRITQANLNDWRCEWLPAMQSLVRGMRAAGADPSNLPQTEHWDWEQKTRRVQGLLAFQSFAVMAQGKTQGLMRVELNHTGRMAVQVGKPLVYVEYLEVAPWNRGACADQRFRGVGTALMTAAVDLSLAEGFGGRTALHSLPQAESYYRDVCGMTDLGPDKNYDDLRYFEMTVQQAAKFIS</sequence>
<reference evidence="1 2" key="1">
    <citation type="submission" date="2012-06" db="EMBL/GenBank/DDBJ databases">
        <title>Complete genome of Terriglobus roseus DSM 18391.</title>
        <authorList>
            <consortium name="US DOE Joint Genome Institute (JGI-PGF)"/>
            <person name="Lucas S."/>
            <person name="Copeland A."/>
            <person name="Lapidus A."/>
            <person name="Glavina del Rio T."/>
            <person name="Dalin E."/>
            <person name="Tice H."/>
            <person name="Bruce D."/>
            <person name="Goodwin L."/>
            <person name="Pitluck S."/>
            <person name="Peters L."/>
            <person name="Mikhailova N."/>
            <person name="Munk A.C.C."/>
            <person name="Kyrpides N."/>
            <person name="Mavromatis K."/>
            <person name="Ivanova N."/>
            <person name="Brettin T."/>
            <person name="Detter J.C."/>
            <person name="Han C."/>
            <person name="Larimer F."/>
            <person name="Land M."/>
            <person name="Hauser L."/>
            <person name="Markowitz V."/>
            <person name="Cheng J.-F."/>
            <person name="Hugenholtz P."/>
            <person name="Woyke T."/>
            <person name="Wu D."/>
            <person name="Brambilla E."/>
            <person name="Klenk H.-P."/>
            <person name="Eisen J.A."/>
        </authorList>
    </citation>
    <scope>NUCLEOTIDE SEQUENCE [LARGE SCALE GENOMIC DNA]</scope>
    <source>
        <strain evidence="2">DSM 18391 / NRRL B-41598 / KBS 63</strain>
    </source>
</reference>
<dbReference type="SUPFAM" id="SSF55729">
    <property type="entry name" value="Acyl-CoA N-acyltransferases (Nat)"/>
    <property type="match status" value="1"/>
</dbReference>
<keyword evidence="2" id="KW-1185">Reference proteome</keyword>
<gene>
    <name evidence="1" type="ordered locus">Terro_3104</name>
</gene>
<dbReference type="InterPro" id="IPR016181">
    <property type="entry name" value="Acyl_CoA_acyltransferase"/>
</dbReference>
<dbReference type="OrthoDB" id="283068at2"/>
<dbReference type="Proteomes" id="UP000006056">
    <property type="component" value="Chromosome"/>
</dbReference>
<evidence type="ECO:0000313" key="2">
    <source>
        <dbReference type="Proteomes" id="UP000006056"/>
    </source>
</evidence>
<accession>I3ZJB6</accession>
<dbReference type="eggNOG" id="ENOG503294C">
    <property type="taxonomic scope" value="Bacteria"/>
</dbReference>